<evidence type="ECO:0000256" key="1">
    <source>
        <dbReference type="SAM" id="MobiDB-lite"/>
    </source>
</evidence>
<feature type="compositionally biased region" description="Low complexity" evidence="1">
    <location>
        <begin position="588"/>
        <end position="599"/>
    </location>
</feature>
<evidence type="ECO:0000313" key="3">
    <source>
        <dbReference type="Proteomes" id="UP001367316"/>
    </source>
</evidence>
<keyword evidence="3" id="KW-1185">Reference proteome</keyword>
<reference evidence="2 3" key="1">
    <citation type="submission" date="2024-04" db="EMBL/GenBank/DDBJ databases">
        <title>Phyllosticta paracitricarpa is synonymous to the EU quarantine fungus P. citricarpa based on phylogenomic analyses.</title>
        <authorList>
            <consortium name="Lawrence Berkeley National Laboratory"/>
            <person name="Van ingen-buijs V.A."/>
            <person name="Van westerhoven A.C."/>
            <person name="Haridas S."/>
            <person name="Skiadas P."/>
            <person name="Martin F."/>
            <person name="Groenewald J.Z."/>
            <person name="Crous P.W."/>
            <person name="Seidl M.F."/>
        </authorList>
    </citation>
    <scope>NUCLEOTIDE SEQUENCE [LARGE SCALE GENOMIC DNA]</scope>
    <source>
        <strain evidence="2 3">CBS 141358</strain>
    </source>
</reference>
<dbReference type="Proteomes" id="UP001367316">
    <property type="component" value="Unassembled WGS sequence"/>
</dbReference>
<protein>
    <submittedName>
        <fullName evidence="2">Uncharacterized protein</fullName>
    </submittedName>
</protein>
<organism evidence="2 3">
    <name type="scientific">Phyllosticta paracitricarpa</name>
    <dbReference type="NCBI Taxonomy" id="2016321"/>
    <lineage>
        <taxon>Eukaryota</taxon>
        <taxon>Fungi</taxon>
        <taxon>Dikarya</taxon>
        <taxon>Ascomycota</taxon>
        <taxon>Pezizomycotina</taxon>
        <taxon>Dothideomycetes</taxon>
        <taxon>Dothideomycetes incertae sedis</taxon>
        <taxon>Botryosphaeriales</taxon>
        <taxon>Phyllostictaceae</taxon>
        <taxon>Phyllosticta</taxon>
    </lineage>
</organism>
<feature type="region of interest" description="Disordered" evidence="1">
    <location>
        <begin position="585"/>
        <end position="665"/>
    </location>
</feature>
<evidence type="ECO:0000313" key="2">
    <source>
        <dbReference type="EMBL" id="KAK7611365.1"/>
    </source>
</evidence>
<feature type="compositionally biased region" description="Acidic residues" evidence="1">
    <location>
        <begin position="533"/>
        <end position="543"/>
    </location>
</feature>
<feature type="region of interest" description="Disordered" evidence="1">
    <location>
        <begin position="514"/>
        <end position="563"/>
    </location>
</feature>
<dbReference type="EMBL" id="JBBPBF010000014">
    <property type="protein sequence ID" value="KAK7611365.1"/>
    <property type="molecule type" value="Genomic_DNA"/>
</dbReference>
<accession>A0ABR1NAM4</accession>
<name>A0ABR1NAM4_9PEZI</name>
<sequence length="665" mass="74697">MAQEYRQNESSASFDVNLDDLLSDWPADFNFPTFDTTFDTQVHAQTVTSNDLVSLPSGDYSGQYNPQSENHLYLQTTLDAHGYTELCNSQDFFQSLAAANPSNDLFALPSDDPQQQNWQAQAAVPYTNQYIASNPSTVEESGPGNILDPTLTFLTDEPNFQTHQTTTLTAPAANGSANVSLVTASPSRTQANQSRQTRPRLDSPEFAAPINTAEYGLEKPEHDLKHSWVRINKTTMGLTKRSGKINTYDPEKMYESLPHPQGPWQSKSFQFMYSPQGELSMPTYSVEQIKQFIYDHPVSADCKLRLWIQKCAADSARRYPTSTLNRCRFANCPIRHVLGNDGTMIAGHYRVCVDEKSFKYGQRVDPYKMTAYFHLYCFEKFMDLPDICRLNNVVVMADQRQFQSEPKSKFNASLAGERSGAIAERFIDSCRRQRIDAATGARLVKFLDDYQPYPQHRGDGWYHGTLSYHMIRDKEANRATSSKHALAARAQKFSQIQHNLGDLDLFAQAKLAERKPARQPVQRKRKKLNDDRFDSEDESDDDVAERRRTRRRKVSTSSSAYAAPAALPGTAPAVTNVAVASPPLMTAQPQQQQQQQQQQAVSSAPIYPSEMDFFGQSTAYTPPTPPPQQHQQQSIPTTASSNNNNSALYPPFFDDSDSDAGLFVE</sequence>
<comment type="caution">
    <text evidence="2">The sequence shown here is derived from an EMBL/GenBank/DDBJ whole genome shotgun (WGS) entry which is preliminary data.</text>
</comment>
<gene>
    <name evidence="2" type="ORF">JOL62DRAFT_638536</name>
</gene>
<feature type="compositionally biased region" description="Low complexity" evidence="1">
    <location>
        <begin position="629"/>
        <end position="646"/>
    </location>
</feature>
<proteinExistence type="predicted"/>